<dbReference type="Pfam" id="PF00149">
    <property type="entry name" value="Metallophos"/>
    <property type="match status" value="1"/>
</dbReference>
<dbReference type="AlphaFoldDB" id="A0A444L850"/>
<dbReference type="InterPro" id="IPR004843">
    <property type="entry name" value="Calcineurin-like_PHP"/>
</dbReference>
<dbReference type="InterPro" id="IPR024173">
    <property type="entry name" value="Pesterase_MJ0037-like"/>
</dbReference>
<protein>
    <submittedName>
        <fullName evidence="2">ICC-like protein phosphoesterase</fullName>
    </submittedName>
</protein>
<gene>
    <name evidence="2" type="ORF">Metus_0518</name>
</gene>
<dbReference type="PANTHER" id="PTHR39323">
    <property type="entry name" value="BLR1149 PROTEIN"/>
    <property type="match status" value="1"/>
</dbReference>
<dbReference type="EMBL" id="RXGA01000002">
    <property type="protein sequence ID" value="RWX73739.1"/>
    <property type="molecule type" value="Genomic_DNA"/>
</dbReference>
<dbReference type="PANTHER" id="PTHR39323:SF1">
    <property type="entry name" value="BLR1149 PROTEIN"/>
    <property type="match status" value="1"/>
</dbReference>
<dbReference type="SUPFAM" id="SSF56300">
    <property type="entry name" value="Metallo-dependent phosphatases"/>
    <property type="match status" value="1"/>
</dbReference>
<organism evidence="2 3">
    <name type="scientific">Methanosuratincola subterraneus</name>
    <dbReference type="NCBI Taxonomy" id="2593994"/>
    <lineage>
        <taxon>Archaea</taxon>
        <taxon>Thermoproteota</taxon>
        <taxon>Methanosuratincolia</taxon>
        <taxon>Candidatus Methanomethylicales</taxon>
        <taxon>Candidatus Methanomethylicaceae</taxon>
        <taxon>Candidatus Methanosuratincola (ex Vanwonterghem et al. 2016)</taxon>
    </lineage>
</organism>
<dbReference type="CDD" id="cd07391">
    <property type="entry name" value="MPP_PF1019"/>
    <property type="match status" value="1"/>
</dbReference>
<dbReference type="Gene3D" id="3.60.21.10">
    <property type="match status" value="1"/>
</dbReference>
<sequence>MKIFKDGITVGAHPALFLPKYGTLVIADLHIGYESSLGQKGVFLPQNSYTAIRNRIEELLRATGAKKLAILGDLKHEFGKPSPQEWVEVKDLLETLGAMGVETHVVRGNHDNYVIAILSRYGVHLHEHFLMMDHIVLTHGHLEMDLPENAKVILIGHEHPAVSSLDSSGARYKFKCFLVGKCRGKRLVVLPAFSPLSAGSGINEIDREDLLSPYLRKSDIDEFVPLAVEDGIGIFRFPPIGVMRRIRKGDGANGQGRNQYI</sequence>
<proteinExistence type="predicted"/>
<evidence type="ECO:0000313" key="2">
    <source>
        <dbReference type="EMBL" id="RWX73739.1"/>
    </source>
</evidence>
<dbReference type="Proteomes" id="UP000288215">
    <property type="component" value="Unassembled WGS sequence"/>
</dbReference>
<dbReference type="InterPro" id="IPR004376">
    <property type="entry name" value="Pesterase_MJ0037"/>
</dbReference>
<name>A0A444L850_METS7</name>
<evidence type="ECO:0000259" key="1">
    <source>
        <dbReference type="Pfam" id="PF00149"/>
    </source>
</evidence>
<feature type="domain" description="Calcineurin-like phosphoesterase" evidence="1">
    <location>
        <begin position="24"/>
        <end position="161"/>
    </location>
</feature>
<comment type="caution">
    <text evidence="2">The sequence shown here is derived from an EMBL/GenBank/DDBJ whole genome shotgun (WGS) entry which is preliminary data.</text>
</comment>
<dbReference type="GO" id="GO:0016787">
    <property type="term" value="F:hydrolase activity"/>
    <property type="evidence" value="ECO:0007669"/>
    <property type="project" value="InterPro"/>
</dbReference>
<reference evidence="2 3" key="1">
    <citation type="submission" date="2018-12" db="EMBL/GenBank/DDBJ databases">
        <title>The complete genome of the methanogenic archaea of the candidate phylum Verstraetearchaeota, obtained from the metagenome of underground thermal water.</title>
        <authorList>
            <person name="Kadnikov V.V."/>
            <person name="Mardanov A.V."/>
            <person name="Beletsky A.V."/>
            <person name="Karnachuk O.V."/>
            <person name="Ravin N.V."/>
        </authorList>
    </citation>
    <scope>NUCLEOTIDE SEQUENCE [LARGE SCALE GENOMIC DNA]</scope>
    <source>
        <strain evidence="2">Ch88</strain>
    </source>
</reference>
<dbReference type="InterPro" id="IPR029052">
    <property type="entry name" value="Metallo-depent_PP-like"/>
</dbReference>
<accession>A0A444L850</accession>
<evidence type="ECO:0000313" key="3">
    <source>
        <dbReference type="Proteomes" id="UP000288215"/>
    </source>
</evidence>
<dbReference type="PIRSF" id="PIRSF000887">
    <property type="entry name" value="Pesterase_MJ0037"/>
    <property type="match status" value="1"/>
</dbReference>
<dbReference type="NCBIfam" id="TIGR00024">
    <property type="entry name" value="SbcD_rel_arch"/>
    <property type="match status" value="1"/>
</dbReference>